<feature type="domain" description="HTH marR-type" evidence="1">
    <location>
        <begin position="1"/>
        <end position="145"/>
    </location>
</feature>
<accession>A0A6J7TF39</accession>
<dbReference type="GO" id="GO:0003700">
    <property type="term" value="F:DNA-binding transcription factor activity"/>
    <property type="evidence" value="ECO:0007669"/>
    <property type="project" value="InterPro"/>
</dbReference>
<evidence type="ECO:0000259" key="1">
    <source>
        <dbReference type="PROSITE" id="PS50995"/>
    </source>
</evidence>
<dbReference type="PROSITE" id="PS50995">
    <property type="entry name" value="HTH_MARR_2"/>
    <property type="match status" value="1"/>
</dbReference>
<dbReference type="Gene3D" id="1.10.10.10">
    <property type="entry name" value="Winged helix-like DNA-binding domain superfamily/Winged helix DNA-binding domain"/>
    <property type="match status" value="1"/>
</dbReference>
<dbReference type="PANTHER" id="PTHR33164">
    <property type="entry name" value="TRANSCRIPTIONAL REGULATOR, MARR FAMILY"/>
    <property type="match status" value="1"/>
</dbReference>
<protein>
    <submittedName>
        <fullName evidence="2">Unannotated protein</fullName>
    </submittedName>
</protein>
<dbReference type="PANTHER" id="PTHR33164:SF99">
    <property type="entry name" value="MARR FAMILY REGULATORY PROTEIN"/>
    <property type="match status" value="1"/>
</dbReference>
<dbReference type="SMART" id="SM00347">
    <property type="entry name" value="HTH_MARR"/>
    <property type="match status" value="1"/>
</dbReference>
<dbReference type="PRINTS" id="PR00598">
    <property type="entry name" value="HTHMARR"/>
</dbReference>
<reference evidence="2" key="1">
    <citation type="submission" date="2020-05" db="EMBL/GenBank/DDBJ databases">
        <authorList>
            <person name="Chiriac C."/>
            <person name="Salcher M."/>
            <person name="Ghai R."/>
            <person name="Kavagutti S V."/>
        </authorList>
    </citation>
    <scope>NUCLEOTIDE SEQUENCE</scope>
</reference>
<dbReference type="InterPro" id="IPR000835">
    <property type="entry name" value="HTH_MarR-typ"/>
</dbReference>
<dbReference type="InterPro" id="IPR039422">
    <property type="entry name" value="MarR/SlyA-like"/>
</dbReference>
<organism evidence="2">
    <name type="scientific">freshwater metagenome</name>
    <dbReference type="NCBI Taxonomy" id="449393"/>
    <lineage>
        <taxon>unclassified sequences</taxon>
        <taxon>metagenomes</taxon>
        <taxon>ecological metagenomes</taxon>
    </lineage>
</organism>
<sequence length="150" mass="16858">MTRWLTKEQQVHWRSWITASTVLHEQLSRELQDSHGLTITDYEILVRLSESENHSIRMSDLAAKTLLSRSRLSHQIDRMETAGLVTREVCADDRRGQLAVLTTTGMKTLVSAAPLHVSGVRKHFVDVLTDAEFQALGSAAKKIAEHLDSL</sequence>
<dbReference type="SUPFAM" id="SSF46785">
    <property type="entry name" value="Winged helix' DNA-binding domain"/>
    <property type="match status" value="1"/>
</dbReference>
<dbReference type="InterPro" id="IPR036388">
    <property type="entry name" value="WH-like_DNA-bd_sf"/>
</dbReference>
<dbReference type="EMBL" id="CAFBQG010000130">
    <property type="protein sequence ID" value="CAB5051496.1"/>
    <property type="molecule type" value="Genomic_DNA"/>
</dbReference>
<dbReference type="InterPro" id="IPR036390">
    <property type="entry name" value="WH_DNA-bd_sf"/>
</dbReference>
<evidence type="ECO:0000313" key="2">
    <source>
        <dbReference type="EMBL" id="CAB5051496.1"/>
    </source>
</evidence>
<dbReference type="Pfam" id="PF12802">
    <property type="entry name" value="MarR_2"/>
    <property type="match status" value="1"/>
</dbReference>
<gene>
    <name evidence="2" type="ORF">UFOPK4301_00991</name>
</gene>
<dbReference type="AlphaFoldDB" id="A0A6J7TF39"/>
<proteinExistence type="predicted"/>
<dbReference type="GO" id="GO:0006950">
    <property type="term" value="P:response to stress"/>
    <property type="evidence" value="ECO:0007669"/>
    <property type="project" value="TreeGrafter"/>
</dbReference>
<name>A0A6J7TF39_9ZZZZ</name>